<gene>
    <name evidence="6" type="ORF">PMKS-000159</name>
</gene>
<dbReference type="Pfam" id="PF08690">
    <property type="entry name" value="GET2"/>
    <property type="match status" value="1"/>
</dbReference>
<dbReference type="GO" id="GO:0006890">
    <property type="term" value="P:retrograde vesicle-mediated transport, Golgi to endoplasmic reticulum"/>
    <property type="evidence" value="ECO:0007669"/>
    <property type="project" value="TreeGrafter"/>
</dbReference>
<evidence type="ECO:0000313" key="7">
    <source>
        <dbReference type="Proteomes" id="UP000186136"/>
    </source>
</evidence>
<reference evidence="6 7" key="1">
    <citation type="submission" date="2016-08" db="EMBL/GenBank/DDBJ databases">
        <title>Whole genome shotgun sequence of Pichia membranifaciens KS47-1.</title>
        <authorList>
            <person name="Konishi M."/>
            <person name="Ishida M."/>
            <person name="Arakawa T."/>
            <person name="Kato Y."/>
            <person name="Horiuchi J."/>
        </authorList>
    </citation>
    <scope>NUCLEOTIDE SEQUENCE [LARGE SCALE GENOMIC DNA]</scope>
    <source>
        <strain evidence="6 7">KS47-1</strain>
    </source>
</reference>
<evidence type="ECO:0000256" key="2">
    <source>
        <dbReference type="ARBA" id="ARBA00022989"/>
    </source>
</evidence>
<evidence type="ECO:0008006" key="8">
    <source>
        <dbReference type="Google" id="ProtNLM"/>
    </source>
</evidence>
<sequence length="319" mass="35015">MANELSPAELRKLQRERRAAKMAKGSTRLNKILGSPEFEHDSEKVDNKENVASTIGQDDTVTAAATGKSDHQEQNVRSRVDKNSGNRISVILNQELDDDPPVSGLDGLEIIEPEISLESVDSPLQEFGSDENIEQEMENLLNKILQNSAHDTSHPHAHGQGIADGTNGMFTGDMASMFPGLKPGTGPAGFGGMPAQPVKSKLDVAKAKVYQSGYAVIRFIIVWVIVSHQIEHSSFTPGYVFPQGSRLWLHFLSTEVVLGAIYLLLSYLHIFPSHTIMSFDISAFGYPNSILTSYGLVKSFFTDFCFMIVVLGFFFYLGA</sequence>
<dbReference type="AlphaFoldDB" id="A0A1Q2YAZ1"/>
<evidence type="ECO:0000256" key="4">
    <source>
        <dbReference type="SAM" id="MobiDB-lite"/>
    </source>
</evidence>
<keyword evidence="3 5" id="KW-0472">Membrane</keyword>
<evidence type="ECO:0000313" key="6">
    <source>
        <dbReference type="EMBL" id="GAV26704.1"/>
    </source>
</evidence>
<comment type="caution">
    <text evidence="6">The sequence shown here is derived from an EMBL/GenBank/DDBJ whole genome shotgun (WGS) entry which is preliminary data.</text>
</comment>
<feature type="transmembrane region" description="Helical" evidence="5">
    <location>
        <begin position="247"/>
        <end position="270"/>
    </location>
</feature>
<feature type="transmembrane region" description="Helical" evidence="5">
    <location>
        <begin position="209"/>
        <end position="226"/>
    </location>
</feature>
<dbReference type="PANTHER" id="PTHR28263">
    <property type="entry name" value="GOLGI TO ER TRAFFIC PROTEIN 2"/>
    <property type="match status" value="1"/>
</dbReference>
<evidence type="ECO:0000256" key="5">
    <source>
        <dbReference type="SAM" id="Phobius"/>
    </source>
</evidence>
<feature type="compositionally biased region" description="Basic and acidic residues" evidence="4">
    <location>
        <begin position="9"/>
        <end position="19"/>
    </location>
</feature>
<keyword evidence="7" id="KW-1185">Reference proteome</keyword>
<keyword evidence="2 5" id="KW-1133">Transmembrane helix</keyword>
<accession>A0A1Q2YAZ1</accession>
<evidence type="ECO:0000256" key="3">
    <source>
        <dbReference type="ARBA" id="ARBA00023136"/>
    </source>
</evidence>
<protein>
    <recommendedName>
        <fullName evidence="8">Golgi to ER traffic protein 2</fullName>
    </recommendedName>
</protein>
<keyword evidence="1 5" id="KW-0812">Transmembrane</keyword>
<evidence type="ECO:0000256" key="1">
    <source>
        <dbReference type="ARBA" id="ARBA00022692"/>
    </source>
</evidence>
<dbReference type="InterPro" id="IPR028143">
    <property type="entry name" value="Get2/sif1"/>
</dbReference>
<dbReference type="OrthoDB" id="4097053at2759"/>
<dbReference type="EMBL" id="BDGI01000001">
    <property type="protein sequence ID" value="GAV26704.1"/>
    <property type="molecule type" value="Genomic_DNA"/>
</dbReference>
<proteinExistence type="predicted"/>
<name>A0A1Q2YAZ1_9ASCO</name>
<dbReference type="Proteomes" id="UP000186136">
    <property type="component" value="Unassembled WGS sequence"/>
</dbReference>
<organism evidence="6 7">
    <name type="scientific">Pichia membranifaciens</name>
    <dbReference type="NCBI Taxonomy" id="4926"/>
    <lineage>
        <taxon>Eukaryota</taxon>
        <taxon>Fungi</taxon>
        <taxon>Dikarya</taxon>
        <taxon>Ascomycota</taxon>
        <taxon>Saccharomycotina</taxon>
        <taxon>Pichiomycetes</taxon>
        <taxon>Pichiales</taxon>
        <taxon>Pichiaceae</taxon>
        <taxon>Pichia</taxon>
    </lineage>
</organism>
<dbReference type="PANTHER" id="PTHR28263:SF1">
    <property type="entry name" value="GOLGI TO ER TRAFFIC PROTEIN 2"/>
    <property type="match status" value="1"/>
</dbReference>
<feature type="region of interest" description="Disordered" evidence="4">
    <location>
        <begin position="1"/>
        <end position="27"/>
    </location>
</feature>
<feature type="transmembrane region" description="Helical" evidence="5">
    <location>
        <begin position="290"/>
        <end position="317"/>
    </location>
</feature>